<evidence type="ECO:0000256" key="9">
    <source>
        <dbReference type="ARBA" id="ARBA00022989"/>
    </source>
</evidence>
<dbReference type="PANTHER" id="PTHR27009">
    <property type="entry name" value="RUST RESISTANCE KINASE LR10-RELATED"/>
    <property type="match status" value="1"/>
</dbReference>
<dbReference type="InterPro" id="IPR011009">
    <property type="entry name" value="Kinase-like_dom_sf"/>
</dbReference>
<keyword evidence="3" id="KW-0808">Transferase</keyword>
<dbReference type="GO" id="GO:0016020">
    <property type="term" value="C:membrane"/>
    <property type="evidence" value="ECO:0007669"/>
    <property type="project" value="UniProtKB-SubCell"/>
</dbReference>
<feature type="compositionally biased region" description="Pro residues" evidence="13">
    <location>
        <begin position="472"/>
        <end position="482"/>
    </location>
</feature>
<keyword evidence="9 14" id="KW-1133">Transmembrane helix</keyword>
<gene>
    <name evidence="16" type="ORF">OLEA9_A113141</name>
</gene>
<dbReference type="InterPro" id="IPR045874">
    <property type="entry name" value="LRK10/LRL21-25-like"/>
</dbReference>
<dbReference type="EMBL" id="CACTIH010007289">
    <property type="protein sequence ID" value="CAA3008024.1"/>
    <property type="molecule type" value="Genomic_DNA"/>
</dbReference>
<dbReference type="GO" id="GO:0004674">
    <property type="term" value="F:protein serine/threonine kinase activity"/>
    <property type="evidence" value="ECO:0007669"/>
    <property type="project" value="UniProtKB-KW"/>
</dbReference>
<dbReference type="SUPFAM" id="SSF56112">
    <property type="entry name" value="Protein kinase-like (PK-like)"/>
    <property type="match status" value="1"/>
</dbReference>
<evidence type="ECO:0000256" key="14">
    <source>
        <dbReference type="SAM" id="Phobius"/>
    </source>
</evidence>
<evidence type="ECO:0000256" key="10">
    <source>
        <dbReference type="ARBA" id="ARBA00023136"/>
    </source>
</evidence>
<dbReference type="InterPro" id="IPR017441">
    <property type="entry name" value="Protein_kinase_ATP_BS"/>
</dbReference>
<evidence type="ECO:0000256" key="5">
    <source>
        <dbReference type="ARBA" id="ARBA00022729"/>
    </source>
</evidence>
<evidence type="ECO:0000256" key="13">
    <source>
        <dbReference type="SAM" id="MobiDB-lite"/>
    </source>
</evidence>
<evidence type="ECO:0000256" key="7">
    <source>
        <dbReference type="ARBA" id="ARBA00022777"/>
    </source>
</evidence>
<feature type="transmembrane region" description="Helical" evidence="14">
    <location>
        <begin position="168"/>
        <end position="195"/>
    </location>
</feature>
<comment type="subcellular location">
    <subcellularLocation>
        <location evidence="1">Membrane</location>
        <topology evidence="1">Single-pass type I membrane protein</topology>
    </subcellularLocation>
</comment>
<name>A0A8S0TQ73_OLEEU</name>
<dbReference type="Gene3D" id="3.30.200.20">
    <property type="entry name" value="Phosphorylase Kinase, domain 1"/>
    <property type="match status" value="1"/>
</dbReference>
<dbReference type="Gramene" id="OE9A113141T1">
    <property type="protein sequence ID" value="OE9A113141C1"/>
    <property type="gene ID" value="OE9A113141"/>
</dbReference>
<keyword evidence="2" id="KW-0723">Serine/threonine-protein kinase</keyword>
<keyword evidence="6 12" id="KW-0547">Nucleotide-binding</keyword>
<dbReference type="PROSITE" id="PS50011">
    <property type="entry name" value="PROTEIN_KINASE_DOM"/>
    <property type="match status" value="1"/>
</dbReference>
<evidence type="ECO:0000256" key="1">
    <source>
        <dbReference type="ARBA" id="ARBA00004479"/>
    </source>
</evidence>
<evidence type="ECO:0000256" key="3">
    <source>
        <dbReference type="ARBA" id="ARBA00022679"/>
    </source>
</evidence>
<dbReference type="InterPro" id="IPR000719">
    <property type="entry name" value="Prot_kinase_dom"/>
</dbReference>
<keyword evidence="8 12" id="KW-0067">ATP-binding</keyword>
<keyword evidence="10 14" id="KW-0472">Membrane</keyword>
<evidence type="ECO:0000256" key="6">
    <source>
        <dbReference type="ARBA" id="ARBA00022741"/>
    </source>
</evidence>
<feature type="binding site" evidence="12">
    <location>
        <position position="261"/>
    </location>
    <ligand>
        <name>ATP</name>
        <dbReference type="ChEBI" id="CHEBI:30616"/>
    </ligand>
</feature>
<evidence type="ECO:0000256" key="12">
    <source>
        <dbReference type="PROSITE-ProRule" id="PRU10141"/>
    </source>
</evidence>
<proteinExistence type="predicted"/>
<keyword evidence="11" id="KW-0325">Glycoprotein</keyword>
<comment type="caution">
    <text evidence="16">The sequence shown here is derived from an EMBL/GenBank/DDBJ whole genome shotgun (WGS) entry which is preliminary data.</text>
</comment>
<protein>
    <submittedName>
        <fullName evidence="16">Rust resistance kinase Lr10-like</fullName>
    </submittedName>
</protein>
<dbReference type="Proteomes" id="UP000594638">
    <property type="component" value="Unassembled WGS sequence"/>
</dbReference>
<dbReference type="PROSITE" id="PS00107">
    <property type="entry name" value="PROTEIN_KINASE_ATP"/>
    <property type="match status" value="1"/>
</dbReference>
<dbReference type="InterPro" id="IPR008271">
    <property type="entry name" value="Ser/Thr_kinase_AS"/>
</dbReference>
<feature type="domain" description="Protein kinase" evidence="15">
    <location>
        <begin position="100"/>
        <end position="469"/>
    </location>
</feature>
<dbReference type="Gene3D" id="1.10.510.10">
    <property type="entry name" value="Transferase(Phosphotransferase) domain 1"/>
    <property type="match status" value="1"/>
</dbReference>
<dbReference type="SMART" id="SM00220">
    <property type="entry name" value="S_TKc"/>
    <property type="match status" value="1"/>
</dbReference>
<keyword evidence="17" id="KW-1185">Reference proteome</keyword>
<dbReference type="PROSITE" id="PS00108">
    <property type="entry name" value="PROTEIN_KINASE_ST"/>
    <property type="match status" value="1"/>
</dbReference>
<keyword evidence="7 16" id="KW-0418">Kinase</keyword>
<evidence type="ECO:0000256" key="8">
    <source>
        <dbReference type="ARBA" id="ARBA00022840"/>
    </source>
</evidence>
<keyword evidence="4 14" id="KW-0812">Transmembrane</keyword>
<evidence type="ECO:0000256" key="2">
    <source>
        <dbReference type="ARBA" id="ARBA00022527"/>
    </source>
</evidence>
<evidence type="ECO:0000313" key="17">
    <source>
        <dbReference type="Proteomes" id="UP000594638"/>
    </source>
</evidence>
<dbReference type="AlphaFoldDB" id="A0A8S0TQ73"/>
<sequence length="513" mass="58582">MEDVEEYNKLDEGSIPVTGHLRSGLGKNQPSLARYPFLERITIYKQDASLIPRKIFFTHITKFFPFPIWNTCISDTTEDSEVIYVGKMSELTHFWHNFRWDSLVQFGISKLICVLLRENIEVMCLFAKNEAQEKHENQIHFIYGYALEWCDHVWHRGSLHVRFAILQIYLFNLHLINLAMKILIGIPFVFGLLVYKLRTRHLSTFNAIENFLRSQNNLIPISYSYSDIKKMTKGFREKLGEGGYGSVYKGKLRSGRDVAVKILGKNKSNGQDFINEVTTTGRIHHEKKQAITLGVAQGIEYLHRGCDMRILHFDIKPHNILLDDNFTPKISDFGLAKSYSTETSIVTITAARGTIGYVAPKLINRGIGAVSHKADVYSCGMLLMEMLSLKKDLIQNTELSSQYFPDWIYDHFNKSKDLEIGDAEEIDCEERKITRKMAIVALWCIQMNPTDRPSMSKVMEMLESEVETLQIPPQPCQPPQQVAPPEDQTWGIDSTDSIALPCSASSSVNLTVE</sequence>
<dbReference type="OrthoDB" id="894094at2759"/>
<feature type="region of interest" description="Disordered" evidence="13">
    <location>
        <begin position="472"/>
        <end position="498"/>
    </location>
</feature>
<accession>A0A8S0TQ73</accession>
<dbReference type="FunFam" id="1.10.510.10:FF:000590">
    <property type="entry name" value="PR5-like receptor kinase"/>
    <property type="match status" value="1"/>
</dbReference>
<dbReference type="Pfam" id="PF00069">
    <property type="entry name" value="Pkinase"/>
    <property type="match status" value="1"/>
</dbReference>
<organism evidence="16 17">
    <name type="scientific">Olea europaea subsp. europaea</name>
    <dbReference type="NCBI Taxonomy" id="158383"/>
    <lineage>
        <taxon>Eukaryota</taxon>
        <taxon>Viridiplantae</taxon>
        <taxon>Streptophyta</taxon>
        <taxon>Embryophyta</taxon>
        <taxon>Tracheophyta</taxon>
        <taxon>Spermatophyta</taxon>
        <taxon>Magnoliopsida</taxon>
        <taxon>eudicotyledons</taxon>
        <taxon>Gunneridae</taxon>
        <taxon>Pentapetalae</taxon>
        <taxon>asterids</taxon>
        <taxon>lamiids</taxon>
        <taxon>Lamiales</taxon>
        <taxon>Oleaceae</taxon>
        <taxon>Oleeae</taxon>
        <taxon>Olea</taxon>
    </lineage>
</organism>
<reference evidence="16 17" key="1">
    <citation type="submission" date="2019-12" db="EMBL/GenBank/DDBJ databases">
        <authorList>
            <person name="Alioto T."/>
            <person name="Alioto T."/>
            <person name="Gomez Garrido J."/>
        </authorList>
    </citation>
    <scope>NUCLEOTIDE SEQUENCE [LARGE SCALE GENOMIC DNA]</scope>
</reference>
<keyword evidence="5" id="KW-0732">Signal</keyword>
<evidence type="ECO:0000256" key="11">
    <source>
        <dbReference type="ARBA" id="ARBA00023180"/>
    </source>
</evidence>
<dbReference type="GO" id="GO:0005524">
    <property type="term" value="F:ATP binding"/>
    <property type="evidence" value="ECO:0007669"/>
    <property type="project" value="UniProtKB-UniRule"/>
</dbReference>
<evidence type="ECO:0000256" key="4">
    <source>
        <dbReference type="ARBA" id="ARBA00022692"/>
    </source>
</evidence>
<evidence type="ECO:0000313" key="16">
    <source>
        <dbReference type="EMBL" id="CAA3008024.1"/>
    </source>
</evidence>
<evidence type="ECO:0000259" key="15">
    <source>
        <dbReference type="PROSITE" id="PS50011"/>
    </source>
</evidence>